<protein>
    <submittedName>
        <fullName evidence="1">Uncharacterized protein</fullName>
    </submittedName>
</protein>
<evidence type="ECO:0000313" key="1">
    <source>
        <dbReference type="EMBL" id="KAK2552080.1"/>
    </source>
</evidence>
<comment type="caution">
    <text evidence="1">The sequence shown here is derived from an EMBL/GenBank/DDBJ whole genome shotgun (WGS) entry which is preliminary data.</text>
</comment>
<organism evidence="1 2">
    <name type="scientific">Acropora cervicornis</name>
    <name type="common">Staghorn coral</name>
    <dbReference type="NCBI Taxonomy" id="6130"/>
    <lineage>
        <taxon>Eukaryota</taxon>
        <taxon>Metazoa</taxon>
        <taxon>Cnidaria</taxon>
        <taxon>Anthozoa</taxon>
        <taxon>Hexacorallia</taxon>
        <taxon>Scleractinia</taxon>
        <taxon>Astrocoeniina</taxon>
        <taxon>Acroporidae</taxon>
        <taxon>Acropora</taxon>
    </lineage>
</organism>
<keyword evidence="2" id="KW-1185">Reference proteome</keyword>
<evidence type="ECO:0000313" key="2">
    <source>
        <dbReference type="Proteomes" id="UP001249851"/>
    </source>
</evidence>
<name>A0AAD9UWF9_ACRCE</name>
<reference evidence="1" key="2">
    <citation type="journal article" date="2023" name="Science">
        <title>Genomic signatures of disease resistance in endangered staghorn corals.</title>
        <authorList>
            <person name="Vollmer S.V."/>
            <person name="Selwyn J.D."/>
            <person name="Despard B.A."/>
            <person name="Roesel C.L."/>
        </authorList>
    </citation>
    <scope>NUCLEOTIDE SEQUENCE</scope>
    <source>
        <strain evidence="1">K2</strain>
    </source>
</reference>
<dbReference type="AlphaFoldDB" id="A0AAD9UWF9"/>
<proteinExistence type="predicted"/>
<dbReference type="EMBL" id="JARQWQ010000090">
    <property type="protein sequence ID" value="KAK2552080.1"/>
    <property type="molecule type" value="Genomic_DNA"/>
</dbReference>
<gene>
    <name evidence="1" type="ORF">P5673_026825</name>
</gene>
<reference evidence="1" key="1">
    <citation type="journal article" date="2023" name="G3 (Bethesda)">
        <title>Whole genome assembly and annotation of the endangered Caribbean coral Acropora cervicornis.</title>
        <authorList>
            <person name="Selwyn J.D."/>
            <person name="Vollmer S.V."/>
        </authorList>
    </citation>
    <scope>NUCLEOTIDE SEQUENCE</scope>
    <source>
        <strain evidence="1">K2</strain>
    </source>
</reference>
<sequence length="148" mass="16682">MWDKYQPHWSPFDWLDGSCRHKAAALFDLEASAQFNDLQSCTSGQCTWKKKSKKNEGSLPIQDLQRSSGDYEVMVKDSTKPRACDPLCIPYDLTELEQQFKAGFLETFPSSSALPFLHSPTELGQTEVEIRALISNDVNVSKEESAQC</sequence>
<accession>A0AAD9UWF9</accession>
<dbReference type="Proteomes" id="UP001249851">
    <property type="component" value="Unassembled WGS sequence"/>
</dbReference>